<keyword evidence="5" id="KW-1185">Reference proteome</keyword>
<organism evidence="4 5">
    <name type="scientific">Psylliodes chrysocephalus</name>
    <dbReference type="NCBI Taxonomy" id="3402493"/>
    <lineage>
        <taxon>Eukaryota</taxon>
        <taxon>Metazoa</taxon>
        <taxon>Ecdysozoa</taxon>
        <taxon>Arthropoda</taxon>
        <taxon>Hexapoda</taxon>
        <taxon>Insecta</taxon>
        <taxon>Pterygota</taxon>
        <taxon>Neoptera</taxon>
        <taxon>Endopterygota</taxon>
        <taxon>Coleoptera</taxon>
        <taxon>Polyphaga</taxon>
        <taxon>Cucujiformia</taxon>
        <taxon>Chrysomeloidea</taxon>
        <taxon>Chrysomelidae</taxon>
        <taxon>Galerucinae</taxon>
        <taxon>Alticini</taxon>
        <taxon>Psylliodes</taxon>
    </lineage>
</organism>
<evidence type="ECO:0000256" key="2">
    <source>
        <dbReference type="SAM" id="MobiDB-lite"/>
    </source>
</evidence>
<accession>A0A9P0D6C4</accession>
<dbReference type="OrthoDB" id="6781201at2759"/>
<evidence type="ECO:0000313" key="4">
    <source>
        <dbReference type="EMBL" id="CAH1114735.1"/>
    </source>
</evidence>
<dbReference type="EMBL" id="OV651820">
    <property type="protein sequence ID" value="CAH1114735.1"/>
    <property type="molecule type" value="Genomic_DNA"/>
</dbReference>
<gene>
    <name evidence="4" type="ORF">PSYICH_LOCUS14627</name>
</gene>
<dbReference type="PANTHER" id="PTHR35374:SF1">
    <property type="entry name" value="PROTEIN KINASE DOMAIN-CONTAINING PROTEIN"/>
    <property type="match status" value="1"/>
</dbReference>
<feature type="compositionally biased region" description="Polar residues" evidence="2">
    <location>
        <begin position="246"/>
        <end position="263"/>
    </location>
</feature>
<sequence>MSDLIRKQLIQSRKVLKDKYNLLKQEKAFSQKQFKEQLQPLIEPIQKFISSAPLKTEIKHEPKTPSNISQYYKFMPNLTGSIIQPEFGETFIDDNPEEVTPEVPQEVFDSYLNKYNPLPRGYIEDLLNDNEGNFDHTFGVYFDPESKEWSFGDSVINFDGRDIIIQDLKYKGTPGLYELLFKKFPTGYRPEDVDNFIDIVKRTNAQYLGYNPEKGLSTSNAKKFIDIIKPRVTNLYSMSQDLQRSRSNSLPQSSLPRLQTKSPKISKLLDPKKSTSQNGTSTYEIPVTGKVVRVQCDPNILNVNYKNQSTKIEDLINGNILNKGDIMEFKFNHNQPSLSLYLEMVMQCPLEH</sequence>
<feature type="coiled-coil region" evidence="1">
    <location>
        <begin position="6"/>
        <end position="33"/>
    </location>
</feature>
<evidence type="ECO:0000259" key="3">
    <source>
        <dbReference type="Pfam" id="PF26634"/>
    </source>
</evidence>
<feature type="domain" description="DUF8207" evidence="3">
    <location>
        <begin position="133"/>
        <end position="230"/>
    </location>
</feature>
<keyword evidence="1" id="KW-0175">Coiled coil</keyword>
<reference evidence="4" key="1">
    <citation type="submission" date="2022-01" db="EMBL/GenBank/DDBJ databases">
        <authorList>
            <person name="King R."/>
        </authorList>
    </citation>
    <scope>NUCLEOTIDE SEQUENCE</scope>
</reference>
<proteinExistence type="predicted"/>
<feature type="region of interest" description="Disordered" evidence="2">
    <location>
        <begin position="246"/>
        <end position="282"/>
    </location>
</feature>
<dbReference type="InterPro" id="IPR058520">
    <property type="entry name" value="DUF8207"/>
</dbReference>
<dbReference type="AlphaFoldDB" id="A0A9P0D6C4"/>
<dbReference type="PANTHER" id="PTHR35374">
    <property type="entry name" value="CYCLIN-DEPENDENT KINASE 11A-LIKE"/>
    <property type="match status" value="1"/>
</dbReference>
<dbReference type="Pfam" id="PF26634">
    <property type="entry name" value="DUF8207"/>
    <property type="match status" value="1"/>
</dbReference>
<dbReference type="Proteomes" id="UP001153636">
    <property type="component" value="Chromosome 8"/>
</dbReference>
<evidence type="ECO:0000256" key="1">
    <source>
        <dbReference type="SAM" id="Coils"/>
    </source>
</evidence>
<name>A0A9P0D6C4_9CUCU</name>
<evidence type="ECO:0000313" key="5">
    <source>
        <dbReference type="Proteomes" id="UP001153636"/>
    </source>
</evidence>
<protein>
    <recommendedName>
        <fullName evidence="3">DUF8207 domain-containing protein</fullName>
    </recommendedName>
</protein>